<dbReference type="AlphaFoldDB" id="A0A1I7XAN6"/>
<dbReference type="GO" id="GO:0016491">
    <property type="term" value="F:oxidoreductase activity"/>
    <property type="evidence" value="ECO:0007669"/>
    <property type="project" value="InterPro"/>
</dbReference>
<dbReference type="InterPro" id="IPR020471">
    <property type="entry name" value="AKR"/>
</dbReference>
<dbReference type="InterPro" id="IPR018170">
    <property type="entry name" value="Aldo/ket_reductase_CS"/>
</dbReference>
<proteinExistence type="predicted"/>
<keyword evidence="1" id="KW-1133">Transmembrane helix</keyword>
<dbReference type="PRINTS" id="PR00069">
    <property type="entry name" value="ALDKETRDTASE"/>
</dbReference>
<dbReference type="PANTHER" id="PTHR43827:SF10">
    <property type="entry name" value="ZGC:110366"/>
    <property type="match status" value="1"/>
</dbReference>
<dbReference type="InterPro" id="IPR036812">
    <property type="entry name" value="NAD(P)_OxRdtase_dom_sf"/>
</dbReference>
<feature type="domain" description="NADP-dependent oxidoreductase" evidence="2">
    <location>
        <begin position="81"/>
        <end position="297"/>
    </location>
</feature>
<dbReference type="Pfam" id="PF00248">
    <property type="entry name" value="Aldo_ket_red"/>
    <property type="match status" value="1"/>
</dbReference>
<dbReference type="PROSITE" id="PS00063">
    <property type="entry name" value="ALDOKETO_REDUCTASE_3"/>
    <property type="match status" value="1"/>
</dbReference>
<dbReference type="Proteomes" id="UP000095283">
    <property type="component" value="Unplaced"/>
</dbReference>
<sequence length="355" mass="40707">MVKFFDAFDSCSRAAFDGELYCHNLADEVTTSHSIPTIPIGNIEMPMLGLVVNDQQEQHIRVDTTMMPLCMHSKTVAIESGVLREDLFLCSKLWPVDFGSGVRKACKLSCEKLRTDYLGRYYLSFLFLIVFFPNFITDLYMTHFPVVPDWFTDAKKTREETWRQLELLFDEGIIRSIGVSNYTEDDLDELMEYCSVKPHVNQYEFHPWYDPKSLRIYCEENGIVFTGYCPIAKGKILDDPILVSIANKYDKTPAQICLRWSIENGVPAIPKSKEKHRIAENRDVFDFCLAPEDMNALSVLQSNPKKLVKFDDLQEKFCLPDGYKLRGRVYGVPVGPLRLRTVSCSLSIIPSQAVF</sequence>
<keyword evidence="3" id="KW-1185">Reference proteome</keyword>
<feature type="transmembrane region" description="Helical" evidence="1">
    <location>
        <begin position="121"/>
        <end position="141"/>
    </location>
</feature>
<keyword evidence="1" id="KW-0812">Transmembrane</keyword>
<evidence type="ECO:0000313" key="4">
    <source>
        <dbReference type="WBParaSite" id="Hba_14751"/>
    </source>
</evidence>
<keyword evidence="1" id="KW-0472">Membrane</keyword>
<reference evidence="4" key="1">
    <citation type="submission" date="2016-11" db="UniProtKB">
        <authorList>
            <consortium name="WormBaseParasite"/>
        </authorList>
    </citation>
    <scope>IDENTIFICATION</scope>
</reference>
<evidence type="ECO:0000256" key="1">
    <source>
        <dbReference type="SAM" id="Phobius"/>
    </source>
</evidence>
<dbReference type="PANTHER" id="PTHR43827">
    <property type="entry name" value="2,5-DIKETO-D-GLUCONIC ACID REDUCTASE"/>
    <property type="match status" value="1"/>
</dbReference>
<dbReference type="InterPro" id="IPR023210">
    <property type="entry name" value="NADP_OxRdtase_dom"/>
</dbReference>
<protein>
    <submittedName>
        <fullName evidence="4">Aldo_ket_red domain-containing protein</fullName>
    </submittedName>
</protein>
<organism evidence="3 4">
    <name type="scientific">Heterorhabditis bacteriophora</name>
    <name type="common">Entomopathogenic nematode worm</name>
    <dbReference type="NCBI Taxonomy" id="37862"/>
    <lineage>
        <taxon>Eukaryota</taxon>
        <taxon>Metazoa</taxon>
        <taxon>Ecdysozoa</taxon>
        <taxon>Nematoda</taxon>
        <taxon>Chromadorea</taxon>
        <taxon>Rhabditida</taxon>
        <taxon>Rhabditina</taxon>
        <taxon>Rhabditomorpha</taxon>
        <taxon>Strongyloidea</taxon>
        <taxon>Heterorhabditidae</taxon>
        <taxon>Heterorhabditis</taxon>
    </lineage>
</organism>
<dbReference type="SUPFAM" id="SSF51430">
    <property type="entry name" value="NAD(P)-linked oxidoreductase"/>
    <property type="match status" value="1"/>
</dbReference>
<dbReference type="PROSITE" id="PS00062">
    <property type="entry name" value="ALDOKETO_REDUCTASE_2"/>
    <property type="match status" value="1"/>
</dbReference>
<evidence type="ECO:0000313" key="3">
    <source>
        <dbReference type="Proteomes" id="UP000095283"/>
    </source>
</evidence>
<dbReference type="WBParaSite" id="Hba_14751">
    <property type="protein sequence ID" value="Hba_14751"/>
    <property type="gene ID" value="Hba_14751"/>
</dbReference>
<evidence type="ECO:0000259" key="2">
    <source>
        <dbReference type="Pfam" id="PF00248"/>
    </source>
</evidence>
<dbReference type="Gene3D" id="3.20.20.100">
    <property type="entry name" value="NADP-dependent oxidoreductase domain"/>
    <property type="match status" value="1"/>
</dbReference>
<accession>A0A1I7XAN6</accession>
<name>A0A1I7XAN6_HETBA</name>